<dbReference type="PANTHER" id="PTHR15682">
    <property type="entry name" value="UNHEALTHY RIBOSOME BIOGENESIS PROTEIN 2 HOMOLOG"/>
    <property type="match status" value="1"/>
</dbReference>
<reference evidence="3 4" key="1">
    <citation type="submission" date="2023-01" db="EMBL/GenBank/DDBJ databases">
        <title>Analysis of 21 Apiospora genomes using comparative genomics revels a genus with tremendous synthesis potential of carbohydrate active enzymes and secondary metabolites.</title>
        <authorList>
            <person name="Sorensen T."/>
        </authorList>
    </citation>
    <scope>NUCLEOTIDE SEQUENCE [LARGE SCALE GENOMIC DNA]</scope>
    <source>
        <strain evidence="3 4">CBS 117206</strain>
    </source>
</reference>
<dbReference type="EMBL" id="JAQQWP010000003">
    <property type="protein sequence ID" value="KAK8123286.1"/>
    <property type="molecule type" value="Genomic_DNA"/>
</dbReference>
<proteinExistence type="predicted"/>
<dbReference type="Proteomes" id="UP001392437">
    <property type="component" value="Unassembled WGS sequence"/>
</dbReference>
<protein>
    <submittedName>
        <fullName evidence="3">Urb2/Npa2 family protein</fullName>
    </submittedName>
</protein>
<evidence type="ECO:0000313" key="4">
    <source>
        <dbReference type="Proteomes" id="UP001392437"/>
    </source>
</evidence>
<gene>
    <name evidence="3" type="ORF">PG999_003204</name>
</gene>
<comment type="caution">
    <text evidence="3">The sequence shown here is derived from an EMBL/GenBank/DDBJ whole genome shotgun (WGS) entry which is preliminary data.</text>
</comment>
<evidence type="ECO:0000256" key="1">
    <source>
        <dbReference type="SAM" id="MobiDB-lite"/>
    </source>
</evidence>
<keyword evidence="4" id="KW-1185">Reference proteome</keyword>
<feature type="domain" description="Nucleolar 27S pre-rRNA processing Urb2/Npa2 C-terminal" evidence="2">
    <location>
        <begin position="1139"/>
        <end position="1379"/>
    </location>
</feature>
<dbReference type="Pfam" id="PF10441">
    <property type="entry name" value="Urb2"/>
    <property type="match status" value="1"/>
</dbReference>
<dbReference type="GO" id="GO:0042254">
    <property type="term" value="P:ribosome biogenesis"/>
    <property type="evidence" value="ECO:0007669"/>
    <property type="project" value="TreeGrafter"/>
</dbReference>
<evidence type="ECO:0000313" key="3">
    <source>
        <dbReference type="EMBL" id="KAK8123286.1"/>
    </source>
</evidence>
<dbReference type="PANTHER" id="PTHR15682:SF2">
    <property type="entry name" value="UNHEALTHY RIBOSOME BIOGENESIS PROTEIN 2 HOMOLOG"/>
    <property type="match status" value="1"/>
</dbReference>
<evidence type="ECO:0000259" key="2">
    <source>
        <dbReference type="Pfam" id="PF10441"/>
    </source>
</evidence>
<dbReference type="InterPro" id="IPR018849">
    <property type="entry name" value="Urb2/Npa2_C"/>
</dbReference>
<dbReference type="InterPro" id="IPR052609">
    <property type="entry name" value="Ribosome_Biogenesis_Reg"/>
</dbReference>
<sequence length="1383" mass="153586">MAKGQDQNERYLALIKCARSLDQDTTQSLNEKIDSLLLLTAAAKSGSFHAAEEIGLRWLLKQMGGSTDVAEQVRRYPFSWTILGFLFDRIPLFSLSRIFIERRFLSVLQQAAKDIAKPSKQQHDLDATVDGSKVNNSKKRKREDDSATTFDLEKLRTSELCVRSAGALFGALAKLLSLLDAAPSQHAEEVTIGAEHVKSLFRVPAEELRELVAPLLSICRLVPDVLRVDLASEHLKWIHISTYLWDLRAASKGDADEFAKFLFPICCTLIYKIKGLGLDKQTRLVHPVARRWLWEASALVMKNLVNPAQATFFNPNDGGLNVFTIALATAGKNFAICAEVLWHLAVGTQQSDDPVAKKEFTLWTQAVFAFLLKALEEAGAADKAIISGMLDTAIWSKSSVESATTRRICTEYALKDGTDWALVAKIVQCEPDLFVMDSELRTTVLARAKTVSLGDLPDSDVVATETLVPLMRAFSKLRDLSGFVQTWYKELAEMEAESKDALAKTVWADSRLRDEFAQIMQSSLSTMQVLNLIDWLSSQDGGPGSLLIMMDALAAAISQWDYAVAVGSKLVDIISKKRAGRDFFSDIRGLMFRIVGRTITWLKSDDVHQIWTETGSEIKRIIGKGSFATLDTYEAFKCICKFCSHMGYTGSDEVETMKVGCAFVARLSTEIGDQSDLSAFPNFLDYAEVALSSFPNLEESPHYKSKGLQSDLAQLLLALRRLIRAGVSETPRITAILRNFLVDQHKSERPALHLFLDEIVRDMCESNDVCPWTKDAVKTDLSLLSMFHMDYLFKERRKSLMTSWARWSTQVAQHCSSSAEYAKLVMGVLLLVSRQPTFYSNMKFDDIVELGLGLSSQSAQVLVSLEGLVQYTVGYVIDNAGPTAEAYIAGISAYARNLDVSETDNRRVHLVLLQSAMIALKHRSQSKSILTFNVDVLVQKQRSITEQSLTQLASGLKKMDDKGEQSKLAELDLILDASETIKEDITTQPIELSSKTLKRLSEASQKLCAAGNSTGWKLRTFLTSNQNIAMDIRELIKEQNSADAELGDDEESIFAFVDAATDGFDTAKKLELLHRLIGDHDMWKDSSTACLVVRRIVATIPSSAKSISSNASSFDLATVHNSLALCLTKTTSPKVFGNIVKTMVDLLTKHAAAISQSNIDFTLSSVARICSAEGPKLEKGAHVTSEVFVDLYGLVSTIIVHHRTRLRGHYHLLITTLQVLLRVLLADPVLRFASSRQQLDNHSNNNATTSFLHPPWLYEPLRAHHATNFTRLLTLLCEPSNAALASSSTSKHKSALDSAKDTAKREVGQHVFRVVLLYIKLQLERGDVRRDVRRALEPGMFSVLSVTPDGGRRILNESMDTSGRVIFRRMFAEFTKSAKRNNV</sequence>
<name>A0AAW0R321_9PEZI</name>
<feature type="region of interest" description="Disordered" evidence="1">
    <location>
        <begin position="118"/>
        <end position="145"/>
    </location>
</feature>
<dbReference type="GO" id="GO:0005730">
    <property type="term" value="C:nucleolus"/>
    <property type="evidence" value="ECO:0007669"/>
    <property type="project" value="TreeGrafter"/>
</dbReference>
<organism evidence="3 4">
    <name type="scientific">Apiospora kogelbergensis</name>
    <dbReference type="NCBI Taxonomy" id="1337665"/>
    <lineage>
        <taxon>Eukaryota</taxon>
        <taxon>Fungi</taxon>
        <taxon>Dikarya</taxon>
        <taxon>Ascomycota</taxon>
        <taxon>Pezizomycotina</taxon>
        <taxon>Sordariomycetes</taxon>
        <taxon>Xylariomycetidae</taxon>
        <taxon>Amphisphaeriales</taxon>
        <taxon>Apiosporaceae</taxon>
        <taxon>Apiospora</taxon>
    </lineage>
</organism>
<accession>A0AAW0R321</accession>